<dbReference type="GeneCards" id="ENSG00000291302"/>
<evidence type="ECO:0007829" key="3">
    <source>
        <dbReference type="PeptideAtlas" id="A0A9L9PY68"/>
    </source>
</evidence>
<keyword evidence="2" id="KW-1185">Reference proteome</keyword>
<sequence>MSFQRNVRSLGADCQGKGWKEVFLAQPV</sequence>
<reference evidence="1" key="5">
    <citation type="submission" date="2025-09" db="UniProtKB">
        <authorList>
            <consortium name="Ensembl"/>
        </authorList>
    </citation>
    <scope>IDENTIFICATION</scope>
</reference>
<evidence type="ECO:0000313" key="2">
    <source>
        <dbReference type="Proteomes" id="UP000005640"/>
    </source>
</evidence>
<protein>
    <submittedName>
        <fullName evidence="1">Uncharacterized protein</fullName>
    </submittedName>
</protein>
<evidence type="ECO:0000313" key="1">
    <source>
        <dbReference type="Ensembl" id="ENSP00000516471.1"/>
    </source>
</evidence>
<dbReference type="PeptideAtlas" id="A0A9L9PY68"/>
<name>A0A9L9PY68_HUMAN</name>
<reference evidence="1 2" key="1">
    <citation type="journal article" date="2001" name="Nature">
        <title>Initial sequencing and analysis of the human genome.</title>
        <authorList>
            <consortium name="International Human Genome Sequencing Consortium"/>
            <person name="Lander E.S."/>
            <person name="Linton L.M."/>
            <person name="Birren B."/>
            <person name="Nusbaum C."/>
            <person name="Zody M.C."/>
            <person name="Baldwin J."/>
            <person name="Devon K."/>
            <person name="Dewar K."/>
            <person name="Doyle M."/>
            <person name="FitzHugh W."/>
            <person name="Funke R."/>
            <person name="Gage D."/>
            <person name="Harris K."/>
            <person name="Heaford A."/>
            <person name="Howland J."/>
            <person name="Kann L."/>
            <person name="Lehoczky J."/>
            <person name="LeVine R."/>
            <person name="McEwan P."/>
            <person name="McKernan K."/>
            <person name="Meldrim J."/>
            <person name="Mesirov J.P."/>
            <person name="Miranda C."/>
            <person name="Morris W."/>
            <person name="Naylor J."/>
            <person name="Raymond C."/>
            <person name="Rosetti M."/>
            <person name="Santos R."/>
            <person name="Sheridan A."/>
            <person name="Sougnez C."/>
            <person name="Stange-Thomann N."/>
            <person name="Stojanovic N."/>
            <person name="Subramanian A."/>
            <person name="Wyman D."/>
            <person name="Rogers J."/>
            <person name="Sulston J."/>
            <person name="Ainscough R."/>
            <person name="Beck S."/>
            <person name="Bentley D."/>
            <person name="Burton J."/>
            <person name="Clee C."/>
            <person name="Carter N."/>
            <person name="Coulson A."/>
            <person name="Deadman R."/>
            <person name="Deloukas P."/>
            <person name="Dunham A."/>
            <person name="Dunham I."/>
            <person name="Durbin R."/>
            <person name="French L."/>
            <person name="Grafham D."/>
            <person name="Gregory S."/>
            <person name="Hubbard T."/>
            <person name="Humphray S."/>
            <person name="Hunt A."/>
            <person name="Jones M."/>
            <person name="Lloyd C."/>
            <person name="McMurray A."/>
            <person name="Matthews L."/>
            <person name="Mercer S."/>
            <person name="Milne S."/>
            <person name="Mullikin J.C."/>
            <person name="Mungall A."/>
            <person name="Plumb R."/>
            <person name="Ross M."/>
            <person name="Shownkeen R."/>
            <person name="Sims S."/>
            <person name="Waterston R.H."/>
            <person name="Wilson R.K."/>
            <person name="Hillier L.W."/>
            <person name="McPherson J.D."/>
            <person name="Marra M.A."/>
            <person name="Mardis E.R."/>
            <person name="Fulton L.A."/>
            <person name="Chinwalla A.T."/>
            <person name="Pepin K.H."/>
            <person name="Gish W.R."/>
            <person name="Chissoe S.L."/>
            <person name="Wendl M.C."/>
            <person name="Delehaunty K.D."/>
            <person name="Miner T.L."/>
            <person name="Delehaunty A."/>
            <person name="Kramer J.B."/>
            <person name="Cook L.L."/>
            <person name="Fulton R.S."/>
            <person name="Johnson D.L."/>
            <person name="Minx P.J."/>
            <person name="Clifton S.W."/>
            <person name="Hawkins T."/>
            <person name="Branscomb E."/>
            <person name="Predki P."/>
            <person name="Richardson P."/>
            <person name="Wenning S."/>
            <person name="Slezak T."/>
            <person name="Doggett N."/>
            <person name="Cheng J.F."/>
            <person name="Olsen A."/>
            <person name="Lucas S."/>
            <person name="Elkin C."/>
            <person name="Uberbacher E."/>
            <person name="Frazier M."/>
            <person name="Gibbs R.A."/>
            <person name="Muzny D.M."/>
            <person name="Scherer S.E."/>
            <person name="Bouck J.B."/>
            <person name="Sodergren E.J."/>
            <person name="Worley K.C."/>
            <person name="Rives C.M."/>
            <person name="Gorrell J.H."/>
            <person name="Metzker M.L."/>
            <person name="Naylor S.L."/>
            <person name="Kucherlapati R.S."/>
            <person name="Nelson D.L."/>
            <person name="Weinstock G.M."/>
            <person name="Sakaki Y."/>
            <person name="Fujiyama A."/>
            <person name="Hattori M."/>
            <person name="Yada T."/>
            <person name="Toyoda A."/>
            <person name="Itoh T."/>
            <person name="Kawagoe C."/>
            <person name="Watanabe H."/>
            <person name="Totoki Y."/>
            <person name="Taylor T."/>
            <person name="Weissenbach J."/>
            <person name="Heilig R."/>
            <person name="Saurin W."/>
            <person name="Artiguenave F."/>
            <person name="Brottier P."/>
            <person name="Bruls T."/>
            <person name="Pelletier E."/>
            <person name="Robert C."/>
            <person name="Wincker P."/>
            <person name="Smith D.R."/>
            <person name="Doucette-Stamm L."/>
            <person name="Rubenfield M."/>
            <person name="Weinstock K."/>
            <person name="Lee H.M."/>
            <person name="Dubois J."/>
            <person name="Rosenthal A."/>
            <person name="Platzer M."/>
            <person name="Nyakatura G."/>
            <person name="Taudien S."/>
            <person name="Rump A."/>
            <person name="Yang H."/>
            <person name="Yu J."/>
            <person name="Wang J."/>
            <person name="Huang G."/>
            <person name="Gu J."/>
            <person name="Hood L."/>
            <person name="Rowen L."/>
            <person name="Madan A."/>
            <person name="Qin S."/>
            <person name="Davis R.W."/>
            <person name="Federspiel N.A."/>
            <person name="Abola A.P."/>
            <person name="Proctor M.J."/>
            <person name="Myers R.M."/>
            <person name="Schmutz J."/>
            <person name="Dickson M."/>
            <person name="Grimwood J."/>
            <person name="Cox D.R."/>
            <person name="Olson M.V."/>
            <person name="Kaul R."/>
            <person name="Raymond C."/>
            <person name="Shimizu N."/>
            <person name="Kawasaki K."/>
            <person name="Minoshima S."/>
            <person name="Evans G.A."/>
            <person name="Athanasiou M."/>
            <person name="Schultz R."/>
            <person name="Roe B.A."/>
            <person name="Chen F."/>
            <person name="Pan H."/>
            <person name="Ramser J."/>
            <person name="Lehrach H."/>
            <person name="Reinhardt R."/>
            <person name="McCombie W.R."/>
            <person name="de la Bastide M."/>
            <person name="Dedhia N."/>
            <person name="Blocker H."/>
            <person name="Hornischer K."/>
            <person name="Nordsiek G."/>
            <person name="Agarwala R."/>
            <person name="Aravind L."/>
            <person name="Bailey J.A."/>
            <person name="Bateman A."/>
            <person name="Batzoglou S."/>
            <person name="Birney E."/>
            <person name="Bork P."/>
            <person name="Brown D.G."/>
            <person name="Burge C.B."/>
            <person name="Cerutti L."/>
            <person name="Chen H.C."/>
            <person name="Church D."/>
            <person name="Clamp M."/>
            <person name="Copley R.R."/>
            <person name="Doerks T."/>
            <person name="Eddy S.R."/>
            <person name="Eichler E.E."/>
            <person name="Furey T.S."/>
            <person name="Galagan J."/>
            <person name="Gilbert J.G."/>
            <person name="Harmon C."/>
            <person name="Hayashizaki Y."/>
            <person name="Haussler D."/>
            <person name="Hermjakob H."/>
            <person name="Hokamp K."/>
            <person name="Jang W."/>
            <person name="Johnson L.S."/>
            <person name="Jones T.A."/>
            <person name="Kasif S."/>
            <person name="Kaspryzk A."/>
            <person name="Kennedy S."/>
            <person name="Kent W.J."/>
            <person name="Kitts P."/>
            <person name="Koonin E.V."/>
            <person name="Korf I."/>
            <person name="Kulp D."/>
            <person name="Lancet D."/>
            <person name="Lowe T.M."/>
            <person name="McLysaght A."/>
            <person name="Mikkelsen T."/>
            <person name="Moran J.V."/>
            <person name="Mulder N."/>
            <person name="Pollara V.J."/>
            <person name="Ponting C.P."/>
            <person name="Schuler G."/>
            <person name="Schultz J."/>
            <person name="Slater G."/>
            <person name="Smit A.F."/>
            <person name="Stupka E."/>
            <person name="Szustakowski J."/>
            <person name="Thierry-Mieg D."/>
            <person name="Thierry-Mieg J."/>
            <person name="Wagner L."/>
            <person name="Wallis J."/>
            <person name="Wheeler R."/>
            <person name="Williams A."/>
            <person name="Wolf Y.I."/>
            <person name="Wolfe K.H."/>
            <person name="Yang S.P."/>
            <person name="Yeh R.F."/>
            <person name="Collins F."/>
            <person name="Guyer M.S."/>
            <person name="Peterson J."/>
            <person name="Felsenfeld A."/>
            <person name="Wetterstrand K.A."/>
            <person name="Patrinos A."/>
            <person name="Morgan M.J."/>
            <person name="de Jong P."/>
            <person name="Catanese J.J."/>
            <person name="Osoegawa K."/>
            <person name="Shizuya H."/>
            <person name="Choi S."/>
            <person name="Chen Y.J."/>
        </authorList>
    </citation>
    <scope>NUCLEOTIDE SEQUENCE [LARGE SCALE GENOMIC DNA]</scope>
</reference>
<dbReference type="EMBL" id="AL662801">
    <property type="status" value="NOT_ANNOTATED_CDS"/>
    <property type="molecule type" value="Genomic_DNA"/>
</dbReference>
<reference evidence="1 2" key="3">
    <citation type="journal article" date="2004" name="Nature">
        <title>Finishing the euchromatic sequence of the human genome.</title>
        <authorList>
            <consortium name="International Human Genome Sequencing Consortium"/>
        </authorList>
    </citation>
    <scope>NUCLEOTIDE SEQUENCE [LARGE SCALE GENOMIC DNA]</scope>
</reference>
<dbReference type="Ensembl" id="ENST00000706625.1">
    <property type="protein sequence ID" value="ENSP00000516471.1"/>
    <property type="gene ID" value="ENSG00000291302.1"/>
</dbReference>
<organism evidence="1 2">
    <name type="scientific">Homo sapiens</name>
    <name type="common">Human</name>
    <dbReference type="NCBI Taxonomy" id="9606"/>
    <lineage>
        <taxon>Eukaryota</taxon>
        <taxon>Metazoa</taxon>
        <taxon>Chordata</taxon>
        <taxon>Craniata</taxon>
        <taxon>Vertebrata</taxon>
        <taxon>Euteleostomi</taxon>
        <taxon>Mammalia</taxon>
        <taxon>Eutheria</taxon>
        <taxon>Euarchontoglires</taxon>
        <taxon>Primates</taxon>
        <taxon>Haplorrhini</taxon>
        <taxon>Catarrhini</taxon>
        <taxon>Hominidae</taxon>
        <taxon>Homo</taxon>
    </lineage>
</organism>
<dbReference type="Proteomes" id="UP000005640">
    <property type="component" value="Chromosome 6"/>
</dbReference>
<keyword evidence="3" id="KW-1267">Proteomics identification</keyword>
<reference evidence="1" key="4">
    <citation type="submission" date="2025-08" db="UniProtKB">
        <authorList>
            <consortium name="Ensembl"/>
        </authorList>
    </citation>
    <scope>IDENTIFICATION</scope>
</reference>
<accession>A0A9L9PY68</accession>
<reference evidence="1 2" key="2">
    <citation type="journal article" date="2003" name="Nature">
        <title>The DNA sequence and analysis of human chromosome 6.</title>
        <authorList>
            <person name="Mungall A.J."/>
            <person name="Palmer S.A."/>
            <person name="Sims S.K."/>
            <person name="Edwards C.A."/>
            <person name="Ashurst J.L."/>
            <person name="Wilming L."/>
            <person name="Jones M.C."/>
            <person name="Horton R."/>
            <person name="Hunt S.E."/>
            <person name="Scott C.E."/>
            <person name="Gilbert J.G."/>
            <person name="Clamp M.E."/>
            <person name="Bethel G."/>
            <person name="Milne S."/>
            <person name="Ainscough R."/>
            <person name="Almeida J.P."/>
            <person name="Ambrose K.D."/>
            <person name="Andrews T.D."/>
            <person name="Ashwell R.I."/>
            <person name="Babbage A.K."/>
            <person name="Bagguley C.L."/>
            <person name="Bailey J."/>
            <person name="Banerjee R."/>
            <person name="Barker D.J."/>
            <person name="Barlow K.F."/>
            <person name="Bates K."/>
            <person name="Beare D.M."/>
            <person name="Beasley H."/>
            <person name="Beasley O."/>
            <person name="Bird C.P."/>
            <person name="Blakey S."/>
            <person name="Bray-Allen S."/>
            <person name="Brook J."/>
            <person name="Brown A.J."/>
            <person name="Brown J.Y."/>
            <person name="Burford D.C."/>
            <person name="Burrill W."/>
            <person name="Burton J."/>
            <person name="Carder C."/>
            <person name="Carter N.P."/>
            <person name="Chapman J.C."/>
            <person name="Clark S.Y."/>
            <person name="Clark G."/>
            <person name="Clee C.M."/>
            <person name="Clegg S."/>
            <person name="Cobley V."/>
            <person name="Collier R.E."/>
            <person name="Collins J.E."/>
            <person name="Colman L.K."/>
            <person name="Corby N.R."/>
            <person name="Coville G.J."/>
            <person name="Culley K.M."/>
            <person name="Dhami P."/>
            <person name="Davies J."/>
            <person name="Dunn M."/>
            <person name="Earthrowl M.E."/>
            <person name="Ellington A.E."/>
            <person name="Evans K.A."/>
            <person name="Faulkner L."/>
            <person name="Francis M.D."/>
            <person name="Frankish A."/>
            <person name="Frankland J."/>
            <person name="French L."/>
            <person name="Garner P."/>
            <person name="Garnett J."/>
            <person name="Ghori M.J."/>
            <person name="Gilby L.M."/>
            <person name="Gillson C.J."/>
            <person name="Glithero R.J."/>
            <person name="Grafham D.V."/>
            <person name="Grant M."/>
            <person name="Gribble S."/>
            <person name="Griffiths C."/>
            <person name="Griffiths M."/>
            <person name="Hall R."/>
            <person name="Halls K.S."/>
            <person name="Hammond S."/>
            <person name="Harley J.L."/>
            <person name="Hart E.A."/>
            <person name="Heath P.D."/>
            <person name="Heathcott R."/>
            <person name="Holmes S.J."/>
            <person name="Howden P.J."/>
            <person name="Howe K.L."/>
            <person name="Howell G.R."/>
            <person name="Huckle E."/>
            <person name="Humphray S.J."/>
            <person name="Humphries M.D."/>
            <person name="Hunt A.R."/>
            <person name="Johnson C.M."/>
            <person name="Joy A.A."/>
            <person name="Kay M."/>
            <person name="Keenan S.J."/>
            <person name="Kimberley A.M."/>
            <person name="King A."/>
            <person name="Laird G.K."/>
            <person name="Langford C."/>
            <person name="Lawlor S."/>
            <person name="Leongamornlert D.A."/>
            <person name="Leversha M."/>
            <person name="Lloyd C.R."/>
            <person name="Lloyd D.M."/>
            <person name="Loveland J.E."/>
            <person name="Lovell J."/>
            <person name="Martin S."/>
            <person name="Mashreghi-Mohammadi M."/>
            <person name="Maslen G.L."/>
            <person name="Matthews L."/>
            <person name="McCann O.T."/>
            <person name="McLaren S.J."/>
            <person name="McLay K."/>
            <person name="McMurray A."/>
            <person name="Moore M.J."/>
            <person name="Mullikin J.C."/>
            <person name="Niblett D."/>
            <person name="Nickerson T."/>
            <person name="Novik K.L."/>
            <person name="Oliver K."/>
            <person name="Overton-Larty E.K."/>
            <person name="Parker A."/>
            <person name="Patel R."/>
            <person name="Pearce A.V."/>
            <person name="Peck A.I."/>
            <person name="Phillimore B."/>
            <person name="Phillips S."/>
            <person name="Plumb R.W."/>
            <person name="Porter K.M."/>
            <person name="Ramsey Y."/>
            <person name="Ranby S.A."/>
            <person name="Rice C.M."/>
            <person name="Ross M.T."/>
            <person name="Searle S.M."/>
            <person name="Sehra H.K."/>
            <person name="Sheridan E."/>
            <person name="Skuce C.D."/>
            <person name="Smith S."/>
            <person name="Smith M."/>
            <person name="Spraggon L."/>
            <person name="Squares S.L."/>
            <person name="Steward C.A."/>
            <person name="Sycamore N."/>
            <person name="Tamlyn-Hall G."/>
            <person name="Tester J."/>
            <person name="Theaker A.J."/>
            <person name="Thomas D.W."/>
            <person name="Thorpe A."/>
            <person name="Tracey A."/>
            <person name="Tromans A."/>
            <person name="Tubby B."/>
            <person name="Wall M."/>
            <person name="Wallis J.M."/>
            <person name="West A.P."/>
            <person name="White S.S."/>
            <person name="Whitehead S.L."/>
            <person name="Whittaker H."/>
            <person name="Wild A."/>
            <person name="Willey D.J."/>
            <person name="Wilmer T.E."/>
            <person name="Wood J.M."/>
            <person name="Wray P.W."/>
            <person name="Wyatt J.C."/>
            <person name="Young L."/>
            <person name="Younger R.M."/>
            <person name="Bentley D.R."/>
            <person name="Coulson A."/>
            <person name="Durbin R."/>
            <person name="Hubbard T."/>
            <person name="Sulston J.E."/>
            <person name="Dunham I."/>
            <person name="Rogers J."/>
            <person name="Beck S."/>
        </authorList>
    </citation>
    <scope>NUCLEOTIDE SEQUENCE [LARGE SCALE GENOMIC DNA]</scope>
</reference>
<dbReference type="AlphaFoldDB" id="A0A9L9PY68"/>
<proteinExistence type="evidence at protein level"/>